<proteinExistence type="predicted"/>
<name>A0A9C7BQD4_9VIRU</name>
<reference evidence="2" key="1">
    <citation type="submission" date="2022-10" db="EMBL/GenBank/DDBJ databases">
        <title>Genome sequences of endogenous nimaviruses in decapod crustaceans.</title>
        <authorList>
            <person name="Kawato S."/>
            <person name="Nozaki R."/>
            <person name="Kondo H."/>
            <person name="Hirono I."/>
        </authorList>
    </citation>
    <scope>NUCLEOTIDE SEQUENCE</scope>
    <source>
        <strain evidence="2">Okinawa2016</strain>
    </source>
</reference>
<evidence type="ECO:0000313" key="2">
    <source>
        <dbReference type="EMBL" id="BDT62445.1"/>
    </source>
</evidence>
<sequence>MFKKLLQTAWGNGDNAKDELHPSTPAINLDEQCKKRKIEKDHILDNAFEMARTEVANVKVAAETFNTNNISRDQQKAMSSLSLLRATLDSAKISSKCKAPPVKMKRERVNRRSRNDLKKKNHIDIVGQLINDLDIASLASGLDDEPPFPGEWIKREQDEFYNQYQLGDSLTEKICKFLSSEITNEDRDVPTNCKLGSISEAVAIKEEPDSSVLVKEEPDSSVVVKEEPDSDMRCNGYNERESSFASNSDYIDSEQDEFSVAAPLDGGPIGHWPSPLTEGWLIGSRPGIAEYQARARARHYGYDYDGEKLKGVVLPHVEFVDAYNGNISPSQECMNLAEDMGDPFKSNGLETFWVYENRSAYLHHLQNNVVIKSFIDGDINTVQFIGLLRSMATELLRPTMYRLSLDFSSTSVKLSEDDAVPYDWKVVKLMLQGNRAQSSLEETPIVRPHSLHSEGDPSNTFFSQFVPSNIACLAPTMKYYGRILDVTAAKEYGVLQSLICAIVLPCLIDEILDLGPEERDLIDFLRQKGISEMPSEGDRVKAIHCCVCCAIHSISYSFIGGDTSDRSWSPSGIPKSMIHSAIFRAPLTLPSVDATPPFDSSRCPELRTVEKDFILLLNPPANGKTPEAKARRAAAGKCIRTIQRKRPRVLCKLGNGVSVTVGSPRQSSRGAYKPSPGNNSMRKSGTLTCQRMTKRTFISIVGSYGRLHLATGRINRVYTAFMDKTRDTLRASSKPSSVQYNSELLERRGGGESKSNKRYLMEKLRRLGVVDNVTSKCGHSDSVSDNIFFAREDSINIFHCKGLYRLFGLVPRSKHMKIFKYSRHLFQMTVNWPRVRIMHDKAARVLTQLLEESNQTGDCHTNIETDVGEKWKISVTDIENVRGQCLNNNNPDIVMADMRRQAASLISHLHKIAIRQHIRTGRIRGAEMSTLWFRPFDKEANVKLAKYEADDKCGQAILVAMVDGGEIESLARDMFPRPARHIMLELLLGQDCALAISALSCKQWCQWSYDMLTRRRNRTYHSAKISDAAKDEACYGLDSDHIINPITFYKYTLLHNNVATKRGRIGLQEIQSMAARCLVGLCNEPVVRSIFLTETGDNM</sequence>
<dbReference type="EMBL" id="LC738875">
    <property type="protein sequence ID" value="BDT62445.1"/>
    <property type="molecule type" value="Genomic_DNA"/>
</dbReference>
<organism evidence="2">
    <name type="scientific">Melicertus latisulcatus pemonivirus</name>
    <dbReference type="NCBI Taxonomy" id="2984278"/>
    <lineage>
        <taxon>Viruses</taxon>
        <taxon>Viruses incertae sedis</taxon>
        <taxon>Naldaviricetes</taxon>
        <taxon>Nimaviridae</taxon>
    </lineage>
</organism>
<evidence type="ECO:0000256" key="1">
    <source>
        <dbReference type="SAM" id="MobiDB-lite"/>
    </source>
</evidence>
<protein>
    <submittedName>
        <fullName evidence="2">Wsv226-like protein</fullName>
    </submittedName>
</protein>
<accession>A0A9C7BQD4</accession>
<feature type="region of interest" description="Disordered" evidence="1">
    <location>
        <begin position="662"/>
        <end position="684"/>
    </location>
</feature>